<dbReference type="EC" id="1.11.1.24" evidence="1"/>
<evidence type="ECO:0000256" key="5">
    <source>
        <dbReference type="ARBA" id="ARBA00023157"/>
    </source>
</evidence>
<keyword evidence="4" id="KW-0560">Oxidoreductase</keyword>
<evidence type="ECO:0000256" key="7">
    <source>
        <dbReference type="ARBA" id="ARBA00032824"/>
    </source>
</evidence>
<evidence type="ECO:0000256" key="8">
    <source>
        <dbReference type="ARBA" id="ARBA00038489"/>
    </source>
</evidence>
<evidence type="ECO:0000256" key="6">
    <source>
        <dbReference type="ARBA" id="ARBA00023284"/>
    </source>
</evidence>
<evidence type="ECO:0000313" key="11">
    <source>
        <dbReference type="EMBL" id="KAL2832323.1"/>
    </source>
</evidence>
<reference evidence="11 12" key="1">
    <citation type="submission" date="2024-07" db="EMBL/GenBank/DDBJ databases">
        <title>Section-level genome sequencing and comparative genomics of Aspergillus sections Usti and Cavernicolus.</title>
        <authorList>
            <consortium name="Lawrence Berkeley National Laboratory"/>
            <person name="Nybo J.L."/>
            <person name="Vesth T.C."/>
            <person name="Theobald S."/>
            <person name="Frisvad J.C."/>
            <person name="Larsen T.O."/>
            <person name="Kjaerboelling I."/>
            <person name="Rothschild-Mancinelli K."/>
            <person name="Lyhne E.K."/>
            <person name="Kogle M.E."/>
            <person name="Barry K."/>
            <person name="Clum A."/>
            <person name="Na H."/>
            <person name="Ledsgaard L."/>
            <person name="Lin J."/>
            <person name="Lipzen A."/>
            <person name="Kuo A."/>
            <person name="Riley R."/>
            <person name="Mondo S."/>
            <person name="Labutti K."/>
            <person name="Haridas S."/>
            <person name="Pangalinan J."/>
            <person name="Salamov A.A."/>
            <person name="Simmons B.A."/>
            <person name="Magnuson J.K."/>
            <person name="Chen J."/>
            <person name="Drula E."/>
            <person name="Henrissat B."/>
            <person name="Wiebenga A."/>
            <person name="Lubbers R.J."/>
            <person name="Gomes A.C."/>
            <person name="Makela M.R."/>
            <person name="Stajich J."/>
            <person name="Grigoriev I.V."/>
            <person name="Mortensen U.H."/>
            <person name="De Vries R.P."/>
            <person name="Baker S.E."/>
            <person name="Andersen M.R."/>
        </authorList>
    </citation>
    <scope>NUCLEOTIDE SEQUENCE [LARGE SCALE GENOMIC DNA]</scope>
    <source>
        <strain evidence="11 12">CBS 123904</strain>
    </source>
</reference>
<evidence type="ECO:0000256" key="9">
    <source>
        <dbReference type="ARBA" id="ARBA00049091"/>
    </source>
</evidence>
<dbReference type="PANTHER" id="PTHR42801">
    <property type="entry name" value="THIOREDOXIN-DEPENDENT PEROXIDE REDUCTASE"/>
    <property type="match status" value="1"/>
</dbReference>
<keyword evidence="5" id="KW-1015">Disulfide bond</keyword>
<name>A0ABR4IX31_9EURO</name>
<evidence type="ECO:0000256" key="4">
    <source>
        <dbReference type="ARBA" id="ARBA00023002"/>
    </source>
</evidence>
<proteinExistence type="inferred from homology"/>
<dbReference type="EMBL" id="JBFXLU010000262">
    <property type="protein sequence ID" value="KAL2832323.1"/>
    <property type="molecule type" value="Genomic_DNA"/>
</dbReference>
<dbReference type="InterPro" id="IPR000866">
    <property type="entry name" value="AhpC/TSA"/>
</dbReference>
<evidence type="ECO:0000256" key="3">
    <source>
        <dbReference type="ARBA" id="ARBA00022862"/>
    </source>
</evidence>
<organism evidence="11 12">
    <name type="scientific">Aspergillus pseudoustus</name>
    <dbReference type="NCBI Taxonomy" id="1810923"/>
    <lineage>
        <taxon>Eukaryota</taxon>
        <taxon>Fungi</taxon>
        <taxon>Dikarya</taxon>
        <taxon>Ascomycota</taxon>
        <taxon>Pezizomycotina</taxon>
        <taxon>Eurotiomycetes</taxon>
        <taxon>Eurotiomycetidae</taxon>
        <taxon>Eurotiales</taxon>
        <taxon>Aspergillaceae</taxon>
        <taxon>Aspergillus</taxon>
        <taxon>Aspergillus subgen. Nidulantes</taxon>
    </lineage>
</organism>
<evidence type="ECO:0000256" key="2">
    <source>
        <dbReference type="ARBA" id="ARBA00022559"/>
    </source>
</evidence>
<dbReference type="InterPro" id="IPR013766">
    <property type="entry name" value="Thioredoxin_domain"/>
</dbReference>
<keyword evidence="6" id="KW-0676">Redox-active center</keyword>
<evidence type="ECO:0000313" key="12">
    <source>
        <dbReference type="Proteomes" id="UP001610446"/>
    </source>
</evidence>
<keyword evidence="3" id="KW-0049">Antioxidant</keyword>
<comment type="catalytic activity">
    <reaction evidence="9">
        <text>a hydroperoxide + [thioredoxin]-dithiol = an alcohol + [thioredoxin]-disulfide + H2O</text>
        <dbReference type="Rhea" id="RHEA:62620"/>
        <dbReference type="Rhea" id="RHEA-COMP:10698"/>
        <dbReference type="Rhea" id="RHEA-COMP:10700"/>
        <dbReference type="ChEBI" id="CHEBI:15377"/>
        <dbReference type="ChEBI" id="CHEBI:29950"/>
        <dbReference type="ChEBI" id="CHEBI:30879"/>
        <dbReference type="ChEBI" id="CHEBI:35924"/>
        <dbReference type="ChEBI" id="CHEBI:50058"/>
        <dbReference type="EC" id="1.11.1.24"/>
    </reaction>
</comment>
<evidence type="ECO:0000259" key="10">
    <source>
        <dbReference type="PROSITE" id="PS51352"/>
    </source>
</evidence>
<dbReference type="Gene3D" id="3.40.30.10">
    <property type="entry name" value="Glutaredoxin"/>
    <property type="match status" value="1"/>
</dbReference>
<dbReference type="Pfam" id="PF00578">
    <property type="entry name" value="AhpC-TSA"/>
    <property type="match status" value="1"/>
</dbReference>
<dbReference type="PROSITE" id="PS51352">
    <property type="entry name" value="THIOREDOXIN_2"/>
    <property type="match status" value="1"/>
</dbReference>
<dbReference type="InterPro" id="IPR036249">
    <property type="entry name" value="Thioredoxin-like_sf"/>
</dbReference>
<dbReference type="SUPFAM" id="SSF52833">
    <property type="entry name" value="Thioredoxin-like"/>
    <property type="match status" value="1"/>
</dbReference>
<keyword evidence="12" id="KW-1185">Reference proteome</keyword>
<protein>
    <recommendedName>
        <fullName evidence="1">thioredoxin-dependent peroxiredoxin</fullName>
        <ecNumber evidence="1">1.11.1.24</ecNumber>
    </recommendedName>
    <alternativeName>
        <fullName evidence="7">Thioredoxin peroxidase</fullName>
    </alternativeName>
</protein>
<dbReference type="Proteomes" id="UP001610446">
    <property type="component" value="Unassembled WGS sequence"/>
</dbReference>
<comment type="caution">
    <text evidence="11">The sequence shown here is derived from an EMBL/GenBank/DDBJ whole genome shotgun (WGS) entry which is preliminary data.</text>
</comment>
<feature type="domain" description="Thioredoxin" evidence="10">
    <location>
        <begin position="43"/>
        <end position="216"/>
    </location>
</feature>
<dbReference type="PANTHER" id="PTHR42801:SF7">
    <property type="entry name" value="SLL1159 PROTEIN"/>
    <property type="match status" value="1"/>
</dbReference>
<accession>A0ABR4IX31</accession>
<comment type="similarity">
    <text evidence="8">Belongs to the peroxiredoxin family. BCP/PrxQ subfamily.</text>
</comment>
<dbReference type="InterPro" id="IPR050924">
    <property type="entry name" value="Peroxiredoxin_BCP/PrxQ"/>
</dbReference>
<gene>
    <name evidence="11" type="ORF">BJY01DRAFT_253889</name>
</gene>
<evidence type="ECO:0000256" key="1">
    <source>
        <dbReference type="ARBA" id="ARBA00013017"/>
    </source>
</evidence>
<keyword evidence="2" id="KW-0575">Peroxidase</keyword>
<sequence length="216" mass="23645">MNLQREISSVVAKMSTAMPDETRQVLTGAKTSFEQSFDRTTAIQPGQHLPEFQLPNAVGEPVSSAALLSTGPLLMTFYRGSWCPFCDLALRALQKHLPEFKARGVALVAITPELPDFSLSLTEKHNLEFHVLTDAGNKYAEKLGLLYSMPDSLRPVYEGAAKDLSVHNGNDEFSVPVPATILVGTDGVVRQAFVDPDYMKRAEPAVVLGWIDALEE</sequence>
<dbReference type="CDD" id="cd02970">
    <property type="entry name" value="PRX_like2"/>
    <property type="match status" value="1"/>
</dbReference>